<keyword evidence="3 8" id="KW-0812">Transmembrane</keyword>
<dbReference type="RefSeq" id="XP_020135172.1">
    <property type="nucleotide sequence ID" value="XM_020269748.1"/>
</dbReference>
<feature type="compositionally biased region" description="Low complexity" evidence="7">
    <location>
        <begin position="1105"/>
        <end position="1119"/>
    </location>
</feature>
<feature type="region of interest" description="Disordered" evidence="7">
    <location>
        <begin position="874"/>
        <end position="1190"/>
    </location>
</feature>
<dbReference type="Proteomes" id="UP000183809">
    <property type="component" value="Unassembled WGS sequence"/>
</dbReference>
<feature type="transmembrane region" description="Helical" evidence="8">
    <location>
        <begin position="261"/>
        <end position="280"/>
    </location>
</feature>
<feature type="transmembrane region" description="Helical" evidence="8">
    <location>
        <begin position="553"/>
        <end position="570"/>
    </location>
</feature>
<dbReference type="GeneID" id="31010007"/>
<dbReference type="STRING" id="236234.A0A1J9RIN7"/>
<proteinExistence type="inferred from homology"/>
<sequence>MEAPLASPSQPHHELVRRRVGPTSAAMELSRPQGPAPWTTSHRPRRKMLWSRPPAAPSLLLVLAVFLSTASAAFIHFENCLDPAIIHSTPKQLQFTPYFFSARFNSTDESHNLNITIYGNVSGQATQGTLPAWNNESYWNNPNETFGKIVDLSTSNNKYSTLFAKTNVVTYTPWQAQPSRFCESVVNASCPIGPSYYADRLDPYSLPAFTVAHEYFSTYAFTTLATTVRVQSGDKGAPDLACVSANITPDLGSTISNALRYLPAVILIMAGVATVFAAIFSPWGSSDPFRWTSNYGRDEDLLRLVTPGFGDCLAYIQFIVLGGSLSLNYPGFYQPVVSKASWSTLLFNESLVTPGNISSNSLVDGMYVVNGTYGLSRLAELIGIAKDQDIWANMAIWYVGITVGAVLLCQIFFMLRWAYRYLSNIQEEDLRSKNLPFSTGVVVRMTFNFFLLPIIAISFFQLVVADRSPSSVVAMAVVLLVAVMGLAAWIFRLIFTTKPRAHLFDDLPTVLTYGPLYNTYSDDAAPFAFIPVLLAFIRGVAIGAIQPSGIAQIIILAICEVIYILTLHAFRPFQAPTSMNAYHTFFSVVRLVTTLLSVAFVPNLGVSEDSKGWIGYINLFLHAIVLVFGFFLNSIQTIVEVTARLAGAGDARGGLTKVFGKRQLSRRTHRRQQGSSINSNAAMLAADRESKLGSRSRSLSASSAVLLNRHPGMDSRMSSGFDRFSSGGEMSNYGGASPEPGTPGGSATPYTLLPSGSASAGSRRPTFGSRGLDVQDPYYRPPRTKRATPEAYVPGARSRQSWGSSDLINKPYDDPTDHADAGEGAAQGAPFSPSRGSITPAYLRTHRDDSDPEILGPRRPRADYAVRESDFYYGVTRGPPLAEGQPTRKLKTGPADPMGPISSAGGWLKGLFGGKRQEKGKGFEVVRSARAPQLLALEEDDERAPGAHHEPYRDNPDTQAGARRESAATDSSGEGGIEMARRDSRESRDSEESSEGEHLIDDGHSSDSGRQRVSDVPPSLGPIETGAGIELPSRVGSKASSKVSKVGSLGRAPSIPRKSSKRNSSQDGSFMQAGSRLSTIEQGQASGDYLRPTTKDQVPRLPFGSSEPSPSPERSAASSIRGDGSQSAAGGGVMARSVSDAERPLSTGYVHQHKTSEHIQPGLNDSTHLGSAAEFVHTPLGSRSSRRSEE</sequence>
<comment type="caution">
    <text evidence="10">The sequence shown here is derived from an EMBL/GenBank/DDBJ whole genome shotgun (WGS) entry which is preliminary data.</text>
</comment>
<feature type="transmembrane region" description="Helical" evidence="8">
    <location>
        <begin position="613"/>
        <end position="632"/>
    </location>
</feature>
<dbReference type="PANTHER" id="PTHR31145">
    <property type="entry name" value="INTEGRAL MEMBRANE PROTEIN (AFU_ORTHOLOGUE AFUA_7G01610)"/>
    <property type="match status" value="1"/>
</dbReference>
<keyword evidence="6 8" id="KW-0472">Membrane</keyword>
<dbReference type="EMBL" id="MNUE01000001">
    <property type="protein sequence ID" value="OJD40329.1"/>
    <property type="molecule type" value="Genomic_DNA"/>
</dbReference>
<evidence type="ECO:0000313" key="11">
    <source>
        <dbReference type="Proteomes" id="UP000183809"/>
    </source>
</evidence>
<evidence type="ECO:0000259" key="9">
    <source>
        <dbReference type="SMART" id="SM01320"/>
    </source>
</evidence>
<feature type="transmembrane region" description="Helical" evidence="8">
    <location>
        <begin position="395"/>
        <end position="419"/>
    </location>
</feature>
<feature type="transmembrane region" description="Helical" evidence="8">
    <location>
        <begin position="524"/>
        <end position="541"/>
    </location>
</feature>
<dbReference type="SMART" id="SM01320">
    <property type="entry name" value="TRP_N"/>
    <property type="match status" value="1"/>
</dbReference>
<dbReference type="OrthoDB" id="5312224at2759"/>
<feature type="compositionally biased region" description="Basic and acidic residues" evidence="7">
    <location>
        <begin position="943"/>
        <end position="967"/>
    </location>
</feature>
<dbReference type="GO" id="GO:0016020">
    <property type="term" value="C:membrane"/>
    <property type="evidence" value="ECO:0007669"/>
    <property type="project" value="UniProtKB-SubCell"/>
</dbReference>
<evidence type="ECO:0000256" key="7">
    <source>
        <dbReference type="SAM" id="MobiDB-lite"/>
    </source>
</evidence>
<keyword evidence="5 8" id="KW-1133">Transmembrane helix</keyword>
<organism evidence="10 11">
    <name type="scientific">Diplodia corticola</name>
    <dbReference type="NCBI Taxonomy" id="236234"/>
    <lineage>
        <taxon>Eukaryota</taxon>
        <taxon>Fungi</taxon>
        <taxon>Dikarya</taxon>
        <taxon>Ascomycota</taxon>
        <taxon>Pezizomycotina</taxon>
        <taxon>Dothideomycetes</taxon>
        <taxon>Dothideomycetes incertae sedis</taxon>
        <taxon>Botryosphaeriales</taxon>
        <taxon>Botryosphaeriaceae</taxon>
        <taxon>Diplodia</taxon>
    </lineage>
</organism>
<comment type="similarity">
    <text evidence="2">Belongs to the transient receptor potential (TRP) ion channel family.</text>
</comment>
<feature type="transmembrane region" description="Helical" evidence="8">
    <location>
        <begin position="582"/>
        <end position="601"/>
    </location>
</feature>
<feature type="compositionally biased region" description="Polar residues" evidence="7">
    <location>
        <begin position="798"/>
        <end position="807"/>
    </location>
</feature>
<dbReference type="GO" id="GO:0055085">
    <property type="term" value="P:transmembrane transport"/>
    <property type="evidence" value="ECO:0007669"/>
    <property type="project" value="TreeGrafter"/>
</dbReference>
<evidence type="ECO:0000313" key="10">
    <source>
        <dbReference type="EMBL" id="OJD40329.1"/>
    </source>
</evidence>
<feature type="region of interest" description="Disordered" evidence="7">
    <location>
        <begin position="710"/>
        <end position="862"/>
    </location>
</feature>
<feature type="transmembrane region" description="Helical" evidence="8">
    <location>
        <begin position="55"/>
        <end position="77"/>
    </location>
</feature>
<dbReference type="InterPro" id="IPR032800">
    <property type="entry name" value="TRP_N"/>
</dbReference>
<dbReference type="Pfam" id="PF14558">
    <property type="entry name" value="TRP_N"/>
    <property type="match status" value="1"/>
</dbReference>
<feature type="compositionally biased region" description="Basic and acidic residues" evidence="7">
    <location>
        <begin position="915"/>
        <end position="924"/>
    </location>
</feature>
<feature type="domain" description="ML-like" evidence="9">
    <location>
        <begin position="70"/>
        <end position="254"/>
    </location>
</feature>
<dbReference type="InterPro" id="IPR010308">
    <property type="entry name" value="TRP_C"/>
</dbReference>
<dbReference type="PANTHER" id="PTHR31145:SF6">
    <property type="entry name" value="INTEGRAL MEMBRANE PROTEIN (AFU_ORTHOLOGUE AFUA_7G01610)"/>
    <property type="match status" value="1"/>
</dbReference>
<dbReference type="Pfam" id="PF06011">
    <property type="entry name" value="TRP"/>
    <property type="match status" value="1"/>
</dbReference>
<evidence type="ECO:0000256" key="5">
    <source>
        <dbReference type="ARBA" id="ARBA00022989"/>
    </source>
</evidence>
<accession>A0A1J9RIN7</accession>
<evidence type="ECO:0000256" key="1">
    <source>
        <dbReference type="ARBA" id="ARBA00004141"/>
    </source>
</evidence>
<dbReference type="AlphaFoldDB" id="A0A1J9RIN7"/>
<keyword evidence="11" id="KW-1185">Reference proteome</keyword>
<feature type="compositionally biased region" description="Basic and acidic residues" evidence="7">
    <location>
        <begin position="811"/>
        <end position="821"/>
    </location>
</feature>
<keyword evidence="4" id="KW-0732">Signal</keyword>
<dbReference type="InterPro" id="IPR040241">
    <property type="entry name" value="TRP_Flc/Pkd2-like"/>
</dbReference>
<evidence type="ECO:0000256" key="6">
    <source>
        <dbReference type="ARBA" id="ARBA00023136"/>
    </source>
</evidence>
<evidence type="ECO:0000256" key="4">
    <source>
        <dbReference type="ARBA" id="ARBA00022729"/>
    </source>
</evidence>
<feature type="compositionally biased region" description="Polar residues" evidence="7">
    <location>
        <begin position="1075"/>
        <end position="1085"/>
    </location>
</feature>
<feature type="transmembrane region" description="Helical" evidence="8">
    <location>
        <begin position="472"/>
        <end position="495"/>
    </location>
</feature>
<protein>
    <submittedName>
        <fullName evidence="10">Integral membrane protein</fullName>
    </submittedName>
</protein>
<feature type="region of interest" description="Disordered" evidence="7">
    <location>
        <begin position="1"/>
        <end position="45"/>
    </location>
</feature>
<name>A0A1J9RIN7_9PEZI</name>
<feature type="compositionally biased region" description="Low complexity" evidence="7">
    <location>
        <begin position="1033"/>
        <end position="1050"/>
    </location>
</feature>
<evidence type="ECO:0000256" key="8">
    <source>
        <dbReference type="SAM" id="Phobius"/>
    </source>
</evidence>
<gene>
    <name evidence="10" type="ORF">BKCO1_100036</name>
</gene>
<evidence type="ECO:0000256" key="2">
    <source>
        <dbReference type="ARBA" id="ARBA00010642"/>
    </source>
</evidence>
<comment type="subcellular location">
    <subcellularLocation>
        <location evidence="1">Membrane</location>
        <topology evidence="1">Multi-pass membrane protein</topology>
    </subcellularLocation>
</comment>
<evidence type="ECO:0000256" key="3">
    <source>
        <dbReference type="ARBA" id="ARBA00022692"/>
    </source>
</evidence>
<reference evidence="10 11" key="1">
    <citation type="submission" date="2016-10" db="EMBL/GenBank/DDBJ databases">
        <title>Proteomics and genomics reveal pathogen-plant mechanisms compatible with a hemibiotrophic lifestyle of Diplodia corticola.</title>
        <authorList>
            <person name="Fernandes I."/>
            <person name="De Jonge R."/>
            <person name="Van De Peer Y."/>
            <person name="Devreese B."/>
            <person name="Alves A."/>
            <person name="Esteves A.C."/>
        </authorList>
    </citation>
    <scope>NUCLEOTIDE SEQUENCE [LARGE SCALE GENOMIC DNA]</scope>
    <source>
        <strain evidence="10 11">CBS 112549</strain>
    </source>
</reference>
<feature type="compositionally biased region" description="Basic and acidic residues" evidence="7">
    <location>
        <begin position="979"/>
        <end position="1013"/>
    </location>
</feature>
<feature type="transmembrane region" description="Helical" evidence="8">
    <location>
        <begin position="439"/>
        <end position="460"/>
    </location>
</feature>